<evidence type="ECO:0000313" key="3">
    <source>
        <dbReference type="EMBL" id="WWD04956.1"/>
    </source>
</evidence>
<dbReference type="KEGG" id="ker:91101831"/>
<dbReference type="PANTHER" id="PTHR40465:SF1">
    <property type="entry name" value="DUF6534 DOMAIN-CONTAINING PROTEIN"/>
    <property type="match status" value="1"/>
</dbReference>
<keyword evidence="1" id="KW-0812">Transmembrane</keyword>
<evidence type="ECO:0000256" key="1">
    <source>
        <dbReference type="SAM" id="Phobius"/>
    </source>
</evidence>
<accession>A0AAX4KEM9</accession>
<feature type="transmembrane region" description="Helical" evidence="1">
    <location>
        <begin position="250"/>
        <end position="268"/>
    </location>
</feature>
<protein>
    <recommendedName>
        <fullName evidence="2">DUF6534 domain-containing protein</fullName>
    </recommendedName>
</protein>
<feature type="transmembrane region" description="Helical" evidence="1">
    <location>
        <begin position="71"/>
        <end position="92"/>
    </location>
</feature>
<name>A0AAX4KEM9_9TREE</name>
<keyword evidence="1" id="KW-0472">Membrane</keyword>
<evidence type="ECO:0000259" key="2">
    <source>
        <dbReference type="Pfam" id="PF20152"/>
    </source>
</evidence>
<feature type="transmembrane region" description="Helical" evidence="1">
    <location>
        <begin position="141"/>
        <end position="162"/>
    </location>
</feature>
<feature type="transmembrane region" description="Helical" evidence="1">
    <location>
        <begin position="182"/>
        <end position="204"/>
    </location>
</feature>
<feature type="transmembrane region" description="Helical" evidence="1">
    <location>
        <begin position="29"/>
        <end position="50"/>
    </location>
</feature>
<dbReference type="RefSeq" id="XP_066082923.1">
    <property type="nucleotide sequence ID" value="XM_066226826.1"/>
</dbReference>
<proteinExistence type="predicted"/>
<dbReference type="AlphaFoldDB" id="A0AAX4KEM9"/>
<evidence type="ECO:0000313" key="4">
    <source>
        <dbReference type="Proteomes" id="UP001358614"/>
    </source>
</evidence>
<dbReference type="GeneID" id="91101831"/>
<feature type="transmembrane region" description="Helical" evidence="1">
    <location>
        <begin position="112"/>
        <end position="129"/>
    </location>
</feature>
<sequence length="375" mass="42711">MTMDIIDIKGMPDEQVEAIARLAFGGGDVGWHIGPFLLAVLFDCILFGVVSQQYMTWWMFSRRTERKCYAWLTHFLVIASAAYTICEISYGMHNFVFHFGHYKVFLEVEYPQVFPLLGWITSAPVQLFYTERTFKLNGRNWYLAGLLIALISASLGMTIWILVICQNLSSELQAQLIIDQVQAWQCITLAIDLIITISIGWGLYKSRTGWSDTDALVKKLMLITLETQLGPTVLMLCFVIEFAISPPATLGIFLEQLIPKFYVVGYLATLNSRFSLRRDSAPISFGKASPRTLNRVNTYGHESDRPQQATVNIETETYVHSFQMQPTPPGINRKPIFEEIKAKESPDDQWIQHLEFTSNNRSNLTLDEHDTSDLV</sequence>
<feature type="transmembrane region" description="Helical" evidence="1">
    <location>
        <begin position="225"/>
        <end position="244"/>
    </location>
</feature>
<dbReference type="PANTHER" id="PTHR40465">
    <property type="entry name" value="CHROMOSOME 1, WHOLE GENOME SHOTGUN SEQUENCE"/>
    <property type="match status" value="1"/>
</dbReference>
<feature type="domain" description="DUF6534" evidence="2">
    <location>
        <begin position="189"/>
        <end position="274"/>
    </location>
</feature>
<reference evidence="3 4" key="1">
    <citation type="submission" date="2024-01" db="EMBL/GenBank/DDBJ databases">
        <title>Comparative genomics of Cryptococcus and Kwoniella reveals pathogenesis evolution and contrasting modes of karyotype evolution via chromosome fusion or intercentromeric recombination.</title>
        <authorList>
            <person name="Coelho M.A."/>
            <person name="David-Palma M."/>
            <person name="Shea T."/>
            <person name="Bowers K."/>
            <person name="McGinley-Smith S."/>
            <person name="Mohammad A.W."/>
            <person name="Gnirke A."/>
            <person name="Yurkov A.M."/>
            <person name="Nowrousian M."/>
            <person name="Sun S."/>
            <person name="Cuomo C.A."/>
            <person name="Heitman J."/>
        </authorList>
    </citation>
    <scope>NUCLEOTIDE SEQUENCE [LARGE SCALE GENOMIC DNA]</scope>
    <source>
        <strain evidence="3 4">PYCC6329</strain>
    </source>
</reference>
<keyword evidence="1" id="KW-1133">Transmembrane helix</keyword>
<gene>
    <name evidence="3" type="ORF">V865_003027</name>
</gene>
<keyword evidence="4" id="KW-1185">Reference proteome</keyword>
<dbReference type="Proteomes" id="UP001358614">
    <property type="component" value="Chromosome 1"/>
</dbReference>
<dbReference type="Pfam" id="PF20152">
    <property type="entry name" value="DUF6534"/>
    <property type="match status" value="1"/>
</dbReference>
<dbReference type="EMBL" id="CP144089">
    <property type="protein sequence ID" value="WWD04956.1"/>
    <property type="molecule type" value="Genomic_DNA"/>
</dbReference>
<organism evidence="3 4">
    <name type="scientific">Kwoniella europaea PYCC6329</name>
    <dbReference type="NCBI Taxonomy" id="1423913"/>
    <lineage>
        <taxon>Eukaryota</taxon>
        <taxon>Fungi</taxon>
        <taxon>Dikarya</taxon>
        <taxon>Basidiomycota</taxon>
        <taxon>Agaricomycotina</taxon>
        <taxon>Tremellomycetes</taxon>
        <taxon>Tremellales</taxon>
        <taxon>Cryptococcaceae</taxon>
        <taxon>Kwoniella</taxon>
    </lineage>
</organism>
<dbReference type="InterPro" id="IPR045339">
    <property type="entry name" value="DUF6534"/>
</dbReference>